<evidence type="ECO:0000259" key="5">
    <source>
        <dbReference type="Pfam" id="PF02797"/>
    </source>
</evidence>
<evidence type="ECO:0000256" key="2">
    <source>
        <dbReference type="ARBA" id="ARBA00022679"/>
    </source>
</evidence>
<dbReference type="EMBL" id="DS995707">
    <property type="protein sequence ID" value="EEQ34900.1"/>
    <property type="molecule type" value="Genomic_DNA"/>
</dbReference>
<dbReference type="RefSeq" id="XP_002843936.1">
    <property type="nucleotide sequence ID" value="XM_002843890.1"/>
</dbReference>
<dbReference type="AlphaFoldDB" id="C5FX60"/>
<dbReference type="GO" id="GO:0030639">
    <property type="term" value="P:polyketide biosynthetic process"/>
    <property type="evidence" value="ECO:0007669"/>
    <property type="project" value="TreeGrafter"/>
</dbReference>
<protein>
    <submittedName>
        <fullName evidence="6">Chalcone synthase B</fullName>
    </submittedName>
</protein>
<reference evidence="7" key="1">
    <citation type="journal article" date="2012" name="MBio">
        <title>Comparative genome analysis of Trichophyton rubrum and related dermatophytes reveals candidate genes involved in infection.</title>
        <authorList>
            <person name="Martinez D.A."/>
            <person name="Oliver B.G."/>
            <person name="Graeser Y."/>
            <person name="Goldberg J.M."/>
            <person name="Li W."/>
            <person name="Martinez-Rossi N.M."/>
            <person name="Monod M."/>
            <person name="Shelest E."/>
            <person name="Barton R.C."/>
            <person name="Birch E."/>
            <person name="Brakhage A.A."/>
            <person name="Chen Z."/>
            <person name="Gurr S.J."/>
            <person name="Heiman D."/>
            <person name="Heitman J."/>
            <person name="Kosti I."/>
            <person name="Rossi A."/>
            <person name="Saif S."/>
            <person name="Samalova M."/>
            <person name="Saunders C.W."/>
            <person name="Shea T."/>
            <person name="Summerbell R.C."/>
            <person name="Xu J."/>
            <person name="Young S."/>
            <person name="Zeng Q."/>
            <person name="Birren B.W."/>
            <person name="Cuomo C.A."/>
            <person name="White T.C."/>
        </authorList>
    </citation>
    <scope>NUCLEOTIDE SEQUENCE [LARGE SCALE GENOMIC DNA]</scope>
    <source>
        <strain evidence="7">ATCC MYA-4605 / CBS 113480</strain>
    </source>
</reference>
<dbReference type="Proteomes" id="UP000002035">
    <property type="component" value="Unassembled WGS sequence"/>
</dbReference>
<dbReference type="VEuPathDB" id="FungiDB:MCYG_07719"/>
<evidence type="ECO:0000313" key="6">
    <source>
        <dbReference type="EMBL" id="EEQ34900.1"/>
    </source>
</evidence>
<name>C5FX60_ARTOC</name>
<dbReference type="STRING" id="554155.C5FX60"/>
<feature type="domain" description="Chalcone/stilbene synthase N-terminal" evidence="4">
    <location>
        <begin position="78"/>
        <end position="224"/>
    </location>
</feature>
<dbReference type="PIRSF" id="PIRSF000451">
    <property type="entry name" value="PKS_III"/>
    <property type="match status" value="1"/>
</dbReference>
<sequence length="401" mass="43543">MNGISKVDEAPGLWITGIGAQYPPYLLGPERLAEFAQRYHDIEKPGLKKLLEINRGSGIDTRSAIQSYEKGFGCQAEPPSIKELDGFYRENGVNLAVQACRKALGEWAGRPSDITHTIAVTCTNQGNPGYDLLVNRKLDLPLNTERILLHGVGCAGGLAIMRTAAQIASGAAARGKPARILAFACELCTPNVRHDLAEAEDCTDPDNLNIAGVLFSDAAAAFVLCNEYGLSSSSNEKEPLFQLLEWGNTTIPDSVQHMGFFAEMGGFRTILTRDVPTYTKRAIRPLFDQLLPSYCDKVEAAKLDVADFDWALHPGGEAIIIGAKDELGLTEDQLRATKQIYKTRGNSSSPTVLAVLDLLRTMGRGKDHVVATSFGPGLVCEMALLKRLRESGIDSDDDQDY</sequence>
<dbReference type="InterPro" id="IPR016039">
    <property type="entry name" value="Thiolase-like"/>
</dbReference>
<dbReference type="Pfam" id="PF00195">
    <property type="entry name" value="Chal_sti_synt_N"/>
    <property type="match status" value="1"/>
</dbReference>
<dbReference type="PANTHER" id="PTHR11877">
    <property type="entry name" value="HYDROXYMETHYLGLUTARYL-COA SYNTHASE"/>
    <property type="match status" value="1"/>
</dbReference>
<evidence type="ECO:0000256" key="1">
    <source>
        <dbReference type="ARBA" id="ARBA00005531"/>
    </source>
</evidence>
<organism evidence="6 7">
    <name type="scientific">Arthroderma otae (strain ATCC MYA-4605 / CBS 113480)</name>
    <name type="common">Microsporum canis</name>
    <dbReference type="NCBI Taxonomy" id="554155"/>
    <lineage>
        <taxon>Eukaryota</taxon>
        <taxon>Fungi</taxon>
        <taxon>Dikarya</taxon>
        <taxon>Ascomycota</taxon>
        <taxon>Pezizomycotina</taxon>
        <taxon>Eurotiomycetes</taxon>
        <taxon>Eurotiomycetidae</taxon>
        <taxon>Onygenales</taxon>
        <taxon>Arthrodermataceae</taxon>
        <taxon>Microsporum</taxon>
    </lineage>
</organism>
<gene>
    <name evidence="6" type="ORF">MCYG_07719</name>
</gene>
<dbReference type="SUPFAM" id="SSF53901">
    <property type="entry name" value="Thiolase-like"/>
    <property type="match status" value="2"/>
</dbReference>
<dbReference type="HOGENOM" id="CLU_034992_1_0_1"/>
<keyword evidence="2 3" id="KW-0808">Transferase</keyword>
<evidence type="ECO:0000256" key="3">
    <source>
        <dbReference type="RuleBase" id="RU003633"/>
    </source>
</evidence>
<dbReference type="OrthoDB" id="329835at2759"/>
<feature type="domain" description="Chalcone/stilbene synthase C-terminal" evidence="5">
    <location>
        <begin position="249"/>
        <end position="387"/>
    </location>
</feature>
<comment type="similarity">
    <text evidence="1 3">Belongs to the thiolase-like superfamily. Chalcone/stilbene synthases family.</text>
</comment>
<proteinExistence type="inferred from homology"/>
<dbReference type="OMA" id="HGWQDRM"/>
<evidence type="ECO:0000259" key="4">
    <source>
        <dbReference type="Pfam" id="PF00195"/>
    </source>
</evidence>
<dbReference type="InterPro" id="IPR011141">
    <property type="entry name" value="Polyketide_synthase_type-III"/>
</dbReference>
<dbReference type="Pfam" id="PF02797">
    <property type="entry name" value="Chal_sti_synt_C"/>
    <property type="match status" value="1"/>
</dbReference>
<accession>C5FX60</accession>
<keyword evidence="3" id="KW-0012">Acyltransferase</keyword>
<dbReference type="eggNOG" id="ENOG502SJX2">
    <property type="taxonomic scope" value="Eukaryota"/>
</dbReference>
<dbReference type="InterPro" id="IPR012328">
    <property type="entry name" value="Chalcone/stilbene_synt_C"/>
</dbReference>
<keyword evidence="7" id="KW-1185">Reference proteome</keyword>
<dbReference type="Gene3D" id="3.40.47.10">
    <property type="match status" value="2"/>
</dbReference>
<evidence type="ECO:0000313" key="7">
    <source>
        <dbReference type="Proteomes" id="UP000002035"/>
    </source>
</evidence>
<dbReference type="PANTHER" id="PTHR11877:SF46">
    <property type="entry name" value="TYPE III POLYKETIDE SYNTHASE A"/>
    <property type="match status" value="1"/>
</dbReference>
<dbReference type="GeneID" id="9228060"/>
<dbReference type="GO" id="GO:0016747">
    <property type="term" value="F:acyltransferase activity, transferring groups other than amino-acyl groups"/>
    <property type="evidence" value="ECO:0007669"/>
    <property type="project" value="InterPro"/>
</dbReference>
<dbReference type="InterPro" id="IPR001099">
    <property type="entry name" value="Chalcone/stilbene_synt_N"/>
</dbReference>